<dbReference type="Proteomes" id="UP001153076">
    <property type="component" value="Unassembled WGS sequence"/>
</dbReference>
<feature type="coiled-coil region" evidence="1">
    <location>
        <begin position="59"/>
        <end position="122"/>
    </location>
</feature>
<evidence type="ECO:0000313" key="3">
    <source>
        <dbReference type="Proteomes" id="UP001153076"/>
    </source>
</evidence>
<comment type="caution">
    <text evidence="2">The sequence shown here is derived from an EMBL/GenBank/DDBJ whole genome shotgun (WGS) entry which is preliminary data.</text>
</comment>
<evidence type="ECO:0000256" key="1">
    <source>
        <dbReference type="SAM" id="Coils"/>
    </source>
</evidence>
<gene>
    <name evidence="2" type="ORF">Cgig2_024537</name>
</gene>
<proteinExistence type="predicted"/>
<keyword evidence="1" id="KW-0175">Coiled coil</keyword>
<reference evidence="2" key="1">
    <citation type="submission" date="2022-04" db="EMBL/GenBank/DDBJ databases">
        <title>Carnegiea gigantea Genome sequencing and assembly v2.</title>
        <authorList>
            <person name="Copetti D."/>
            <person name="Sanderson M.J."/>
            <person name="Burquez A."/>
            <person name="Wojciechowski M.F."/>
        </authorList>
    </citation>
    <scope>NUCLEOTIDE SEQUENCE</scope>
    <source>
        <strain evidence="2">SGP5-SGP5p</strain>
        <tissue evidence="2">Aerial part</tissue>
    </source>
</reference>
<accession>A0A9Q1JXP1</accession>
<protein>
    <submittedName>
        <fullName evidence="2">Uncharacterized protein</fullName>
    </submittedName>
</protein>
<evidence type="ECO:0000313" key="2">
    <source>
        <dbReference type="EMBL" id="KAJ8432849.1"/>
    </source>
</evidence>
<sequence length="191" mass="22337">MDLAQAPADLQWDLLASRQRVSQSLSTLRSMIDICKLNTIEIFWLSSKIKEIFGVVETAAKIEELVDVKEQEVLREKEQIHKMREDLSIQQQSLIEVENKLKSSLDLKKRQAEKDLEKEKDHLKILIGFVISFSVRQRSKPLNARKELRKRARPRSAFRDWRRGVDYRAKGMISLICDLKRVNTHGLNTIR</sequence>
<organism evidence="2 3">
    <name type="scientific">Carnegiea gigantea</name>
    <dbReference type="NCBI Taxonomy" id="171969"/>
    <lineage>
        <taxon>Eukaryota</taxon>
        <taxon>Viridiplantae</taxon>
        <taxon>Streptophyta</taxon>
        <taxon>Embryophyta</taxon>
        <taxon>Tracheophyta</taxon>
        <taxon>Spermatophyta</taxon>
        <taxon>Magnoliopsida</taxon>
        <taxon>eudicotyledons</taxon>
        <taxon>Gunneridae</taxon>
        <taxon>Pentapetalae</taxon>
        <taxon>Caryophyllales</taxon>
        <taxon>Cactineae</taxon>
        <taxon>Cactaceae</taxon>
        <taxon>Cactoideae</taxon>
        <taxon>Echinocereeae</taxon>
        <taxon>Carnegiea</taxon>
    </lineage>
</organism>
<keyword evidence="3" id="KW-1185">Reference proteome</keyword>
<dbReference type="AlphaFoldDB" id="A0A9Q1JXP1"/>
<dbReference type="EMBL" id="JAKOGI010000579">
    <property type="protein sequence ID" value="KAJ8432849.1"/>
    <property type="molecule type" value="Genomic_DNA"/>
</dbReference>
<name>A0A9Q1JXP1_9CARY</name>